<dbReference type="Proteomes" id="UP000556436">
    <property type="component" value="Unassembled WGS sequence"/>
</dbReference>
<evidence type="ECO:0000313" key="3">
    <source>
        <dbReference type="Proteomes" id="UP000556436"/>
    </source>
</evidence>
<proteinExistence type="predicted"/>
<protein>
    <submittedName>
        <fullName evidence="2">Uncharacterized protein</fullName>
    </submittedName>
</protein>
<keyword evidence="3" id="KW-1185">Reference proteome</keyword>
<dbReference type="RefSeq" id="WP_184731693.1">
    <property type="nucleotide sequence ID" value="NZ_BMRW01000006.1"/>
</dbReference>
<reference evidence="2 3" key="1">
    <citation type="submission" date="2020-08" db="EMBL/GenBank/DDBJ databases">
        <title>Genomic Encyclopedia of Type Strains, Phase III (KMG-III): the genomes of soil and plant-associated and newly described type strains.</title>
        <authorList>
            <person name="Whitman W."/>
        </authorList>
    </citation>
    <scope>NUCLEOTIDE SEQUENCE [LARGE SCALE GENOMIC DNA]</scope>
    <source>
        <strain evidence="2 3">CECT 3265</strain>
    </source>
</reference>
<feature type="region of interest" description="Disordered" evidence="1">
    <location>
        <begin position="1"/>
        <end position="28"/>
    </location>
</feature>
<evidence type="ECO:0000256" key="1">
    <source>
        <dbReference type="SAM" id="MobiDB-lite"/>
    </source>
</evidence>
<gene>
    <name evidence="2" type="ORF">FHS38_001324</name>
</gene>
<sequence>MSTTTPQPSPRTALGRGVSTLIPGPTASSGEQAAAALAALKTATVHVGVLQAAAVLLGELARTGEDGTTRETAATTAALIEQAMRTAE</sequence>
<dbReference type="AlphaFoldDB" id="A0A7W7L916"/>
<dbReference type="EMBL" id="JACHJG010000002">
    <property type="protein sequence ID" value="MBB4885296.1"/>
    <property type="molecule type" value="Genomic_DNA"/>
</dbReference>
<comment type="caution">
    <text evidence="2">The sequence shown here is derived from an EMBL/GenBank/DDBJ whole genome shotgun (WGS) entry which is preliminary data.</text>
</comment>
<evidence type="ECO:0000313" key="2">
    <source>
        <dbReference type="EMBL" id="MBB4885296.1"/>
    </source>
</evidence>
<organism evidence="2 3">
    <name type="scientific">Streptomyces netropsis</name>
    <name type="common">Streptoverticillium netropsis</name>
    <dbReference type="NCBI Taxonomy" id="55404"/>
    <lineage>
        <taxon>Bacteria</taxon>
        <taxon>Bacillati</taxon>
        <taxon>Actinomycetota</taxon>
        <taxon>Actinomycetes</taxon>
        <taxon>Kitasatosporales</taxon>
        <taxon>Streptomycetaceae</taxon>
        <taxon>Streptomyces</taxon>
    </lineage>
</organism>
<name>A0A7W7L916_STRNE</name>
<accession>A0A7W7L916</accession>